<dbReference type="InterPro" id="IPR014782">
    <property type="entry name" value="Peptidase_M1_dom"/>
</dbReference>
<keyword evidence="7 11" id="KW-0862">Zinc</keyword>
<reference evidence="16" key="2">
    <citation type="submission" date="2012-11" db="EMBL/GenBank/DDBJ databases">
        <authorList>
            <person name="Kuo A."/>
            <person name="Curtis B.A."/>
            <person name="Tanifuji G."/>
            <person name="Burki F."/>
            <person name="Gruber A."/>
            <person name="Irimia M."/>
            <person name="Maruyama S."/>
            <person name="Arias M.C."/>
            <person name="Ball S.G."/>
            <person name="Gile G.H."/>
            <person name="Hirakawa Y."/>
            <person name="Hopkins J.F."/>
            <person name="Rensing S.A."/>
            <person name="Schmutz J."/>
            <person name="Symeonidi A."/>
            <person name="Elias M."/>
            <person name="Eveleigh R.J."/>
            <person name="Herman E.K."/>
            <person name="Klute M.J."/>
            <person name="Nakayama T."/>
            <person name="Obornik M."/>
            <person name="Reyes-Prieto A."/>
            <person name="Armbrust E.V."/>
            <person name="Aves S.J."/>
            <person name="Beiko R.G."/>
            <person name="Coutinho P."/>
            <person name="Dacks J.B."/>
            <person name="Durnford D.G."/>
            <person name="Fast N.M."/>
            <person name="Green B.R."/>
            <person name="Grisdale C."/>
            <person name="Hempe F."/>
            <person name="Henrissat B."/>
            <person name="Hoppner M.P."/>
            <person name="Ishida K.-I."/>
            <person name="Kim E."/>
            <person name="Koreny L."/>
            <person name="Kroth P.G."/>
            <person name="Liu Y."/>
            <person name="Malik S.-B."/>
            <person name="Maier U.G."/>
            <person name="McRose D."/>
            <person name="Mock T."/>
            <person name="Neilson J.A."/>
            <person name="Onodera N.T."/>
            <person name="Poole A.M."/>
            <person name="Pritham E.J."/>
            <person name="Richards T.A."/>
            <person name="Rocap G."/>
            <person name="Roy S.W."/>
            <person name="Sarai C."/>
            <person name="Schaack S."/>
            <person name="Shirato S."/>
            <person name="Slamovits C.H."/>
            <person name="Spencer D.F."/>
            <person name="Suzuki S."/>
            <person name="Worden A.Z."/>
            <person name="Zauner S."/>
            <person name="Barry K."/>
            <person name="Bell C."/>
            <person name="Bharti A.K."/>
            <person name="Crow J.A."/>
            <person name="Grimwood J."/>
            <person name="Kramer R."/>
            <person name="Lindquist E."/>
            <person name="Lucas S."/>
            <person name="Salamov A."/>
            <person name="McFadden G.I."/>
            <person name="Lane C.E."/>
            <person name="Keeling P.J."/>
            <person name="Gray M.W."/>
            <person name="Grigoriev I.V."/>
            <person name="Archibald J.M."/>
        </authorList>
    </citation>
    <scope>NUCLEOTIDE SEQUENCE</scope>
    <source>
        <strain evidence="16">CCMP2712</strain>
    </source>
</reference>
<evidence type="ECO:0000256" key="3">
    <source>
        <dbReference type="ARBA" id="ARBA00022490"/>
    </source>
</evidence>
<keyword evidence="12" id="KW-0472">Membrane</keyword>
<dbReference type="InterPro" id="IPR001930">
    <property type="entry name" value="Peptidase_M1"/>
</dbReference>
<evidence type="ECO:0000256" key="8">
    <source>
        <dbReference type="ARBA" id="ARBA00023049"/>
    </source>
</evidence>
<evidence type="ECO:0000256" key="12">
    <source>
        <dbReference type="SAM" id="Phobius"/>
    </source>
</evidence>
<evidence type="ECO:0000313" key="15">
    <source>
        <dbReference type="EnsemblProtists" id="EKX48439"/>
    </source>
</evidence>
<dbReference type="PaxDb" id="55529-EKX48439"/>
<feature type="binding site" evidence="11">
    <location>
        <position position="289"/>
    </location>
    <ligand>
        <name>Zn(2+)</name>
        <dbReference type="ChEBI" id="CHEBI:29105"/>
        <note>catalytic</note>
    </ligand>
</feature>
<dbReference type="Proteomes" id="UP000011087">
    <property type="component" value="Unassembled WGS sequence"/>
</dbReference>
<comment type="cofactor">
    <cofactor evidence="11">
        <name>Zn(2+)</name>
        <dbReference type="ChEBI" id="CHEBI:29105"/>
    </cofactor>
    <text evidence="11">Binds 1 zinc ion per subunit.</text>
</comment>
<feature type="binding site" evidence="10">
    <location>
        <begin position="260"/>
        <end position="265"/>
    </location>
    <ligand>
        <name>a peptide</name>
        <dbReference type="ChEBI" id="CHEBI:60466"/>
    </ligand>
</feature>
<dbReference type="InterPro" id="IPR015211">
    <property type="entry name" value="Peptidase_M1_C"/>
</dbReference>
<feature type="binding site" evidence="11">
    <location>
        <position position="293"/>
    </location>
    <ligand>
        <name>Zn(2+)</name>
        <dbReference type="ChEBI" id="CHEBI:29105"/>
        <note>catalytic</note>
    </ligand>
</feature>
<dbReference type="Pfam" id="PF09127">
    <property type="entry name" value="Leuk-A4-hydro_C"/>
    <property type="match status" value="1"/>
</dbReference>
<reference evidence="15" key="3">
    <citation type="submission" date="2015-06" db="UniProtKB">
        <authorList>
            <consortium name="EnsemblProtists"/>
        </authorList>
    </citation>
    <scope>IDENTIFICATION</scope>
</reference>
<feature type="active site" description="Proton donor" evidence="9">
    <location>
        <position position="420"/>
    </location>
</feature>
<name>L1JJV1_GUITC</name>
<feature type="domain" description="Peptidase M1 leukotriene A4 hydrolase/aminopeptidase C-terminal" evidence="13">
    <location>
        <begin position="499"/>
        <end position="622"/>
    </location>
</feature>
<dbReference type="OrthoDB" id="79562at2759"/>
<dbReference type="Gene3D" id="1.10.390.10">
    <property type="entry name" value="Neutral Protease Domain 2"/>
    <property type="match status" value="1"/>
</dbReference>
<feature type="binding site" evidence="10">
    <location>
        <begin position="112"/>
        <end position="114"/>
    </location>
    <ligand>
        <name>a peptide</name>
        <dbReference type="ChEBI" id="CHEBI:60466"/>
    </ligand>
</feature>
<evidence type="ECO:0000313" key="14">
    <source>
        <dbReference type="EMBL" id="EKX48439.1"/>
    </source>
</evidence>
<feature type="binding site" evidence="10">
    <location>
        <begin position="590"/>
        <end position="592"/>
    </location>
    <ligand>
        <name>a peptide</name>
        <dbReference type="ChEBI" id="CHEBI:60466"/>
    </ligand>
</feature>
<dbReference type="GO" id="GO:0008237">
    <property type="term" value="F:metallopeptidase activity"/>
    <property type="evidence" value="ECO:0007669"/>
    <property type="project" value="UniProtKB-KW"/>
</dbReference>
<feature type="active site" description="Proton acceptor" evidence="9">
    <location>
        <position position="290"/>
    </location>
</feature>
<evidence type="ECO:0000256" key="10">
    <source>
        <dbReference type="PIRSR" id="PIRSR634015-2"/>
    </source>
</evidence>
<accession>L1JJV1</accession>
<protein>
    <recommendedName>
        <fullName evidence="13">Peptidase M1 leukotriene A4 hydrolase/aminopeptidase C-terminal domain-containing protein</fullName>
    </recommendedName>
</protein>
<dbReference type="InterPro" id="IPR038502">
    <property type="entry name" value="M1_LTA-4_hydro/amino_C_sf"/>
</dbReference>
<evidence type="ECO:0000313" key="16">
    <source>
        <dbReference type="Proteomes" id="UP000011087"/>
    </source>
</evidence>
<dbReference type="InterPro" id="IPR016024">
    <property type="entry name" value="ARM-type_fold"/>
</dbReference>
<keyword evidence="12" id="KW-1133">Transmembrane helix</keyword>
<keyword evidence="6" id="KW-0378">Hydrolase</keyword>
<dbReference type="GO" id="GO:0008270">
    <property type="term" value="F:zinc ion binding"/>
    <property type="evidence" value="ECO:0007669"/>
    <property type="project" value="InterPro"/>
</dbReference>
<dbReference type="PANTHER" id="PTHR45726:SF3">
    <property type="entry name" value="LEUKOTRIENE A-4 HYDROLASE"/>
    <property type="match status" value="1"/>
</dbReference>
<keyword evidence="4" id="KW-0645">Protease</keyword>
<evidence type="ECO:0000256" key="6">
    <source>
        <dbReference type="ARBA" id="ARBA00022801"/>
    </source>
</evidence>
<dbReference type="InterPro" id="IPR027268">
    <property type="entry name" value="Peptidase_M4/M1_CTD_sf"/>
</dbReference>
<dbReference type="PRINTS" id="PR00756">
    <property type="entry name" value="ALADIPTASE"/>
</dbReference>
<feature type="transmembrane region" description="Helical" evidence="12">
    <location>
        <begin position="632"/>
        <end position="651"/>
    </location>
</feature>
<dbReference type="PANTHER" id="PTHR45726">
    <property type="entry name" value="LEUKOTRIENE A-4 HYDROLASE"/>
    <property type="match status" value="1"/>
</dbReference>
<dbReference type="Pfam" id="PF17900">
    <property type="entry name" value="Peptidase_M1_N"/>
    <property type="match status" value="1"/>
</dbReference>
<dbReference type="EnsemblProtists" id="EKX48439">
    <property type="protein sequence ID" value="EKX48439"/>
    <property type="gene ID" value="GUITHDRAFT_105587"/>
</dbReference>
<proteinExistence type="inferred from homology"/>
<dbReference type="OMA" id="CTALQWM"/>
<dbReference type="InterPro" id="IPR049980">
    <property type="entry name" value="LTA4H_cat"/>
</dbReference>
<dbReference type="eggNOG" id="KOG1047">
    <property type="taxonomic scope" value="Eukaryota"/>
</dbReference>
<evidence type="ECO:0000256" key="7">
    <source>
        <dbReference type="ARBA" id="ARBA00022833"/>
    </source>
</evidence>
<sequence>MSGKPIKDVSSLSNSYQMLEDGVDQVCLDTRDLNISKTKIDGKDQKFLLDAPNEAFGSCLKIRVPQELQQNGKRFKAEVHYSTSQSSTACQASNSHVSSALRCKKKPYLFTQCQAIHARSLLPCQDCPSAKCTWSGAQPQVLLMSFFSPVIRFSAVMSAPSWATVLMSAILENKSEQAQKRVFTWRQSVPTCSYLIAIAVGDLESREISSRCRVWSEPSMVDKVANEFAETEKFLTTAESITCEYQWGRYDLLCLPPSFPYGGMENPCLTFVTPTLLAGDRSLADVVAHEIAHRHLRWTGNLVTNATWEHFWLNEGWTVWLERRIMMRVRGSKAGPKGQARELKYKNVLREGQEIPSTLTSSLILDGSTWLETSSTSKVLQSYMTREVTTETEIGQSRFTKLVPDLQGIDPDDAFSSVPYEKGFNLLYSVQQKVGDEEFEKFVKDYINTWKSKLITSLQFKDFVMNYSAHFKKKLQDFDWDRWFYAEGMPADKPKFDTTLSKLANDFAHRWTTAGAGADLIRLKSVGQYMLDQILENSEKQKMPIAVLQDMDAVYEISITNNAEVRFRWCTLCLRSGADFIVQNAVSMGRMKFTRPLYRELQRRKNVNFYHPICRKMVAQDLKVKQNNKQGWSWLGVSAVTISAYLVWAVWRIRSRKCPIPFVH</sequence>
<keyword evidence="3" id="KW-0963">Cytoplasm</keyword>
<dbReference type="GeneID" id="17305106"/>
<feature type="binding site" evidence="11">
    <location>
        <position position="315"/>
    </location>
    <ligand>
        <name>Zn(2+)</name>
        <dbReference type="ChEBI" id="CHEBI:29105"/>
        <note>catalytic</note>
    </ligand>
</feature>
<dbReference type="FunFam" id="3.30.2010.30:FF:000001">
    <property type="entry name" value="Leukotriene A(4) hydrolase"/>
    <property type="match status" value="1"/>
</dbReference>
<evidence type="ECO:0000256" key="11">
    <source>
        <dbReference type="PIRSR" id="PIRSR634015-3"/>
    </source>
</evidence>
<dbReference type="STRING" id="905079.L1JJV1"/>
<dbReference type="GO" id="GO:0006508">
    <property type="term" value="P:proteolysis"/>
    <property type="evidence" value="ECO:0007669"/>
    <property type="project" value="UniProtKB-KW"/>
</dbReference>
<dbReference type="EMBL" id="JH992985">
    <property type="protein sequence ID" value="EKX48439.1"/>
    <property type="molecule type" value="Genomic_DNA"/>
</dbReference>
<evidence type="ECO:0000259" key="13">
    <source>
        <dbReference type="SMART" id="SM01263"/>
    </source>
</evidence>
<evidence type="ECO:0000256" key="2">
    <source>
        <dbReference type="ARBA" id="ARBA00010136"/>
    </source>
</evidence>
<dbReference type="InterPro" id="IPR045357">
    <property type="entry name" value="Aminopeptidase_N-like_N"/>
</dbReference>
<dbReference type="SUPFAM" id="SSF48371">
    <property type="entry name" value="ARM repeat"/>
    <property type="match status" value="1"/>
</dbReference>
<comment type="similarity">
    <text evidence="2">Belongs to the peptidase M1 family.</text>
</comment>
<evidence type="ECO:0000256" key="5">
    <source>
        <dbReference type="ARBA" id="ARBA00022723"/>
    </source>
</evidence>
<dbReference type="Gene3D" id="3.30.2010.30">
    <property type="match status" value="1"/>
</dbReference>
<comment type="subcellular location">
    <subcellularLocation>
        <location evidence="1">Cytoplasm</location>
    </subcellularLocation>
</comment>
<reference evidence="14 16" key="1">
    <citation type="journal article" date="2012" name="Nature">
        <title>Algal genomes reveal evolutionary mosaicism and the fate of nucleomorphs.</title>
        <authorList>
            <consortium name="DOE Joint Genome Institute"/>
            <person name="Curtis B.A."/>
            <person name="Tanifuji G."/>
            <person name="Burki F."/>
            <person name="Gruber A."/>
            <person name="Irimia M."/>
            <person name="Maruyama S."/>
            <person name="Arias M.C."/>
            <person name="Ball S.G."/>
            <person name="Gile G.H."/>
            <person name="Hirakawa Y."/>
            <person name="Hopkins J.F."/>
            <person name="Kuo A."/>
            <person name="Rensing S.A."/>
            <person name="Schmutz J."/>
            <person name="Symeonidi A."/>
            <person name="Elias M."/>
            <person name="Eveleigh R.J."/>
            <person name="Herman E.K."/>
            <person name="Klute M.J."/>
            <person name="Nakayama T."/>
            <person name="Obornik M."/>
            <person name="Reyes-Prieto A."/>
            <person name="Armbrust E.V."/>
            <person name="Aves S.J."/>
            <person name="Beiko R.G."/>
            <person name="Coutinho P."/>
            <person name="Dacks J.B."/>
            <person name="Durnford D.G."/>
            <person name="Fast N.M."/>
            <person name="Green B.R."/>
            <person name="Grisdale C.J."/>
            <person name="Hempel F."/>
            <person name="Henrissat B."/>
            <person name="Hoppner M.P."/>
            <person name="Ishida K."/>
            <person name="Kim E."/>
            <person name="Koreny L."/>
            <person name="Kroth P.G."/>
            <person name="Liu Y."/>
            <person name="Malik S.B."/>
            <person name="Maier U.G."/>
            <person name="McRose D."/>
            <person name="Mock T."/>
            <person name="Neilson J.A."/>
            <person name="Onodera N.T."/>
            <person name="Poole A.M."/>
            <person name="Pritham E.J."/>
            <person name="Richards T.A."/>
            <person name="Rocap G."/>
            <person name="Roy S.W."/>
            <person name="Sarai C."/>
            <person name="Schaack S."/>
            <person name="Shirato S."/>
            <person name="Slamovits C.H."/>
            <person name="Spencer D.F."/>
            <person name="Suzuki S."/>
            <person name="Worden A.Z."/>
            <person name="Zauner S."/>
            <person name="Barry K."/>
            <person name="Bell C."/>
            <person name="Bharti A.K."/>
            <person name="Crow J.A."/>
            <person name="Grimwood J."/>
            <person name="Kramer R."/>
            <person name="Lindquist E."/>
            <person name="Lucas S."/>
            <person name="Salamov A."/>
            <person name="McFadden G.I."/>
            <person name="Lane C.E."/>
            <person name="Keeling P.J."/>
            <person name="Gray M.W."/>
            <person name="Grigoriev I.V."/>
            <person name="Archibald J.M."/>
        </authorList>
    </citation>
    <scope>NUCLEOTIDE SEQUENCE</scope>
    <source>
        <strain evidence="14 16">CCMP2712</strain>
    </source>
</reference>
<dbReference type="GO" id="GO:0005829">
    <property type="term" value="C:cytosol"/>
    <property type="evidence" value="ECO:0007669"/>
    <property type="project" value="TreeGrafter"/>
</dbReference>
<dbReference type="SUPFAM" id="SSF63737">
    <property type="entry name" value="Leukotriene A4 hydrolase N-terminal domain"/>
    <property type="match status" value="1"/>
</dbReference>
<gene>
    <name evidence="14" type="ORF">GUITHDRAFT_105587</name>
</gene>
<dbReference type="InterPro" id="IPR042097">
    <property type="entry name" value="Aminopeptidase_N-like_N_sf"/>
</dbReference>
<dbReference type="AlphaFoldDB" id="L1JJV1"/>
<evidence type="ECO:0000256" key="9">
    <source>
        <dbReference type="PIRSR" id="PIRSR634015-1"/>
    </source>
</evidence>
<dbReference type="SMART" id="SM01263">
    <property type="entry name" value="Leuk-A4-hydro_C"/>
    <property type="match status" value="1"/>
</dbReference>
<dbReference type="Pfam" id="PF01433">
    <property type="entry name" value="Peptidase_M1"/>
    <property type="match status" value="1"/>
</dbReference>
<dbReference type="RefSeq" id="XP_005835419.1">
    <property type="nucleotide sequence ID" value="XM_005835362.1"/>
</dbReference>
<keyword evidence="16" id="KW-1185">Reference proteome</keyword>
<dbReference type="Gene3D" id="1.25.40.320">
    <property type="entry name" value="Peptidase M1, leukotriene A4 hydrolase/aminopeptidase C-terminal domain"/>
    <property type="match status" value="1"/>
</dbReference>
<dbReference type="KEGG" id="gtt:GUITHDRAFT_105587"/>
<evidence type="ECO:0000256" key="1">
    <source>
        <dbReference type="ARBA" id="ARBA00004496"/>
    </source>
</evidence>
<organism evidence="14">
    <name type="scientific">Guillardia theta (strain CCMP2712)</name>
    <name type="common">Cryptophyte</name>
    <dbReference type="NCBI Taxonomy" id="905079"/>
    <lineage>
        <taxon>Eukaryota</taxon>
        <taxon>Cryptophyceae</taxon>
        <taxon>Pyrenomonadales</taxon>
        <taxon>Geminigeraceae</taxon>
        <taxon>Guillardia</taxon>
    </lineage>
</organism>
<keyword evidence="8" id="KW-0482">Metalloprotease</keyword>
<dbReference type="HOGENOM" id="CLU_014505_1_2_1"/>
<dbReference type="SUPFAM" id="SSF55486">
    <property type="entry name" value="Metalloproteases ('zincins'), catalytic domain"/>
    <property type="match status" value="1"/>
</dbReference>
<dbReference type="Gene3D" id="2.60.40.1730">
    <property type="entry name" value="tricorn interacting facor f3 domain"/>
    <property type="match status" value="1"/>
</dbReference>
<dbReference type="CDD" id="cd09599">
    <property type="entry name" value="M1_LTA4H"/>
    <property type="match status" value="1"/>
</dbReference>
<dbReference type="InterPro" id="IPR034015">
    <property type="entry name" value="M1_LTA4H"/>
</dbReference>
<evidence type="ECO:0000256" key="4">
    <source>
        <dbReference type="ARBA" id="ARBA00022670"/>
    </source>
</evidence>
<keyword evidence="5 11" id="KW-0479">Metal-binding</keyword>
<keyword evidence="12" id="KW-0812">Transmembrane</keyword>